<dbReference type="GO" id="GO:0004642">
    <property type="term" value="F:phosphoribosylformylglycinamidine synthase activity"/>
    <property type="evidence" value="ECO:0007669"/>
    <property type="project" value="InterPro"/>
</dbReference>
<dbReference type="Gene3D" id="3.30.1330.10">
    <property type="entry name" value="PurM-like, N-terminal domain"/>
    <property type="match status" value="1"/>
</dbReference>
<dbReference type="InterPro" id="IPR010074">
    <property type="entry name" value="PRibForGlyAmidine_synth_PurL"/>
</dbReference>
<accession>W1YCU8</accession>
<evidence type="ECO:0000259" key="1">
    <source>
        <dbReference type="Pfam" id="PF00586"/>
    </source>
</evidence>
<sequence length="75" mass="8077">NHKPHNHPTPIHPYHLSATGVGGIVRDIISMGARPVAVMDQLRFGAVDHPDTARVVHGVVAGVVLAQLSAFPYYF</sequence>
<dbReference type="AlphaFoldDB" id="W1YCU8"/>
<protein>
    <submittedName>
        <fullName evidence="2">Phosphoribosylformylglycinamidine synthase 2</fullName>
    </submittedName>
</protein>
<dbReference type="EMBL" id="AZMM01005798">
    <property type="protein sequence ID" value="ETJ40302.1"/>
    <property type="molecule type" value="Genomic_DNA"/>
</dbReference>
<feature type="non-terminal residue" evidence="2">
    <location>
        <position position="1"/>
    </location>
</feature>
<dbReference type="PANTHER" id="PTHR43555">
    <property type="entry name" value="PHOSPHORIBOSYLFORMYLGLYCINAMIDINE SYNTHASE SUBUNIT PURL"/>
    <property type="match status" value="1"/>
</dbReference>
<dbReference type="InterPro" id="IPR016188">
    <property type="entry name" value="PurM-like_N"/>
</dbReference>
<organism evidence="2">
    <name type="scientific">human gut metagenome</name>
    <dbReference type="NCBI Taxonomy" id="408170"/>
    <lineage>
        <taxon>unclassified sequences</taxon>
        <taxon>metagenomes</taxon>
        <taxon>organismal metagenomes</taxon>
    </lineage>
</organism>
<dbReference type="GO" id="GO:0006189">
    <property type="term" value="P:'de novo' IMP biosynthetic process"/>
    <property type="evidence" value="ECO:0007669"/>
    <property type="project" value="InterPro"/>
</dbReference>
<name>W1YCU8_9ZZZZ</name>
<dbReference type="InterPro" id="IPR036921">
    <property type="entry name" value="PurM-like_N_sf"/>
</dbReference>
<reference evidence="2" key="1">
    <citation type="submission" date="2013-12" db="EMBL/GenBank/DDBJ databases">
        <title>A Varibaculum cambriense genome reconstructed from a premature infant gut community with otherwise low bacterial novelty that shifts toward anaerobic metabolism during the third week of life.</title>
        <authorList>
            <person name="Brown C.T."/>
            <person name="Sharon I."/>
            <person name="Thomas B.C."/>
            <person name="Castelle C.J."/>
            <person name="Morowitz M.J."/>
            <person name="Banfield J.F."/>
        </authorList>
    </citation>
    <scope>NUCLEOTIDE SEQUENCE</scope>
</reference>
<evidence type="ECO:0000313" key="2">
    <source>
        <dbReference type="EMBL" id="ETJ40302.1"/>
    </source>
</evidence>
<feature type="domain" description="PurM-like N-terminal" evidence="1">
    <location>
        <begin position="5"/>
        <end position="62"/>
    </location>
</feature>
<comment type="caution">
    <text evidence="2">The sequence shown here is derived from an EMBL/GenBank/DDBJ whole genome shotgun (WGS) entry which is preliminary data.</text>
</comment>
<dbReference type="Pfam" id="PF00586">
    <property type="entry name" value="AIRS"/>
    <property type="match status" value="1"/>
</dbReference>
<proteinExistence type="predicted"/>
<dbReference type="PANTHER" id="PTHR43555:SF1">
    <property type="entry name" value="PHOSPHORIBOSYLFORMYLGLYCINAMIDINE SYNTHASE SUBUNIT PURL"/>
    <property type="match status" value="1"/>
</dbReference>
<feature type="non-terminal residue" evidence="2">
    <location>
        <position position="75"/>
    </location>
</feature>
<gene>
    <name evidence="2" type="ORF">Q604_UNBC05798G0001</name>
</gene>
<dbReference type="SUPFAM" id="SSF55326">
    <property type="entry name" value="PurM N-terminal domain-like"/>
    <property type="match status" value="1"/>
</dbReference>